<evidence type="ECO:0000313" key="13">
    <source>
        <dbReference type="EnsemblPlants" id="AUR62008394-RA:cds"/>
    </source>
</evidence>
<evidence type="ECO:0008006" key="15">
    <source>
        <dbReference type="Google" id="ProtNLM"/>
    </source>
</evidence>
<evidence type="ECO:0000256" key="1">
    <source>
        <dbReference type="ARBA" id="ARBA00004141"/>
    </source>
</evidence>
<dbReference type="InterPro" id="IPR057291">
    <property type="entry name" value="CHX17_2nd"/>
</dbReference>
<evidence type="ECO:0000256" key="6">
    <source>
        <dbReference type="ARBA" id="ARBA00022989"/>
    </source>
</evidence>
<reference evidence="13" key="2">
    <citation type="submission" date="2021-03" db="UniProtKB">
        <authorList>
            <consortium name="EnsemblPlants"/>
        </authorList>
    </citation>
    <scope>IDENTIFICATION</scope>
</reference>
<protein>
    <recommendedName>
        <fullName evidence="15">Cation/H+ exchanger domain-containing protein</fullName>
    </recommendedName>
</protein>
<keyword evidence="14" id="KW-1185">Reference proteome</keyword>
<keyword evidence="3" id="KW-0633">Potassium transport</keyword>
<evidence type="ECO:0000259" key="11">
    <source>
        <dbReference type="Pfam" id="PF00999"/>
    </source>
</evidence>
<feature type="transmembrane region" description="Helical" evidence="10">
    <location>
        <begin position="113"/>
        <end position="143"/>
    </location>
</feature>
<evidence type="ECO:0000259" key="12">
    <source>
        <dbReference type="Pfam" id="PF23256"/>
    </source>
</evidence>
<feature type="transmembrane region" description="Helical" evidence="10">
    <location>
        <begin position="250"/>
        <end position="271"/>
    </location>
</feature>
<feature type="transmembrane region" description="Helical" evidence="10">
    <location>
        <begin position="43"/>
        <end position="66"/>
    </location>
</feature>
<dbReference type="GO" id="GO:1902600">
    <property type="term" value="P:proton transmembrane transport"/>
    <property type="evidence" value="ECO:0007669"/>
    <property type="project" value="InterPro"/>
</dbReference>
<evidence type="ECO:0000256" key="10">
    <source>
        <dbReference type="SAM" id="Phobius"/>
    </source>
</evidence>
<dbReference type="GO" id="GO:0006885">
    <property type="term" value="P:regulation of pH"/>
    <property type="evidence" value="ECO:0007669"/>
    <property type="project" value="TreeGrafter"/>
</dbReference>
<feature type="transmembrane region" description="Helical" evidence="10">
    <location>
        <begin position="186"/>
        <end position="211"/>
    </location>
</feature>
<comment type="similarity">
    <text evidence="9">Belongs to the monovalent cation:proton antiporter 2 (CPA2) transporter (TC 2.A.37) family. CHX (TC 2.A.37.4) subfamily.</text>
</comment>
<evidence type="ECO:0000256" key="2">
    <source>
        <dbReference type="ARBA" id="ARBA00022448"/>
    </source>
</evidence>
<dbReference type="Proteomes" id="UP000596660">
    <property type="component" value="Unplaced"/>
</dbReference>
<name>A0A803L955_CHEQI</name>
<feature type="domain" description="Cation/H(+) antiporter central" evidence="12">
    <location>
        <begin position="380"/>
        <end position="456"/>
    </location>
</feature>
<dbReference type="InterPro" id="IPR038770">
    <property type="entry name" value="Na+/solute_symporter_sf"/>
</dbReference>
<reference evidence="13" key="1">
    <citation type="journal article" date="2017" name="Nature">
        <title>The genome of Chenopodium quinoa.</title>
        <authorList>
            <person name="Jarvis D.E."/>
            <person name="Ho Y.S."/>
            <person name="Lightfoot D.J."/>
            <person name="Schmoeckel S.M."/>
            <person name="Li B."/>
            <person name="Borm T.J.A."/>
            <person name="Ohyanagi H."/>
            <person name="Mineta K."/>
            <person name="Michell C.T."/>
            <person name="Saber N."/>
            <person name="Kharbatia N.M."/>
            <person name="Rupper R.R."/>
            <person name="Sharp A.R."/>
            <person name="Dally N."/>
            <person name="Boughton B.A."/>
            <person name="Woo Y.H."/>
            <person name="Gao G."/>
            <person name="Schijlen E.G.W.M."/>
            <person name="Guo X."/>
            <person name="Momin A.A."/>
            <person name="Negrao S."/>
            <person name="Al-Babili S."/>
            <person name="Gehring C."/>
            <person name="Roessner U."/>
            <person name="Jung C."/>
            <person name="Murphy K."/>
            <person name="Arold S.T."/>
            <person name="Gojobori T."/>
            <person name="van der Linden C.G."/>
            <person name="van Loo E.N."/>
            <person name="Jellen E.N."/>
            <person name="Maughan P.J."/>
            <person name="Tester M."/>
        </authorList>
    </citation>
    <scope>NUCLEOTIDE SEQUENCE [LARGE SCALE GENOMIC DNA]</scope>
    <source>
        <strain evidence="13">cv. PI 614886</strain>
    </source>
</reference>
<dbReference type="GO" id="GO:0015297">
    <property type="term" value="F:antiporter activity"/>
    <property type="evidence" value="ECO:0007669"/>
    <property type="project" value="InterPro"/>
</dbReference>
<dbReference type="OMA" id="TSEAICI"/>
<evidence type="ECO:0000256" key="4">
    <source>
        <dbReference type="ARBA" id="ARBA00022692"/>
    </source>
</evidence>
<dbReference type="InterPro" id="IPR050794">
    <property type="entry name" value="CPA2_transporter"/>
</dbReference>
<feature type="domain" description="Cation/H+ exchanger transmembrane" evidence="11">
    <location>
        <begin position="30"/>
        <end position="261"/>
    </location>
</feature>
<feature type="transmembrane region" description="Helical" evidence="10">
    <location>
        <begin position="78"/>
        <end position="101"/>
    </location>
</feature>
<accession>A0A803L955</accession>
<dbReference type="InterPro" id="IPR006153">
    <property type="entry name" value="Cation/H_exchanger_TM"/>
</dbReference>
<keyword evidence="7" id="KW-0406">Ion transport</keyword>
<evidence type="ECO:0000313" key="14">
    <source>
        <dbReference type="Proteomes" id="UP000596660"/>
    </source>
</evidence>
<evidence type="ECO:0000256" key="3">
    <source>
        <dbReference type="ARBA" id="ARBA00022538"/>
    </source>
</evidence>
<dbReference type="Gene3D" id="1.20.1530.20">
    <property type="match status" value="1"/>
</dbReference>
<dbReference type="Pfam" id="PF23256">
    <property type="entry name" value="CHX17_2nd"/>
    <property type="match status" value="1"/>
</dbReference>
<dbReference type="AlphaFoldDB" id="A0A803L955"/>
<dbReference type="PANTHER" id="PTHR32468">
    <property type="entry name" value="CATION/H + ANTIPORTER"/>
    <property type="match status" value="1"/>
</dbReference>
<dbReference type="EnsemblPlants" id="AUR62008394-RA">
    <property type="protein sequence ID" value="AUR62008394-RA:cds"/>
    <property type="gene ID" value="AUR62008394"/>
</dbReference>
<dbReference type="GO" id="GO:0006813">
    <property type="term" value="P:potassium ion transport"/>
    <property type="evidence" value="ECO:0007669"/>
    <property type="project" value="UniProtKB-KW"/>
</dbReference>
<dbReference type="GO" id="GO:0012505">
    <property type="term" value="C:endomembrane system"/>
    <property type="evidence" value="ECO:0007669"/>
    <property type="project" value="TreeGrafter"/>
</dbReference>
<evidence type="ECO:0000256" key="9">
    <source>
        <dbReference type="ARBA" id="ARBA00038341"/>
    </source>
</evidence>
<evidence type="ECO:0000256" key="5">
    <source>
        <dbReference type="ARBA" id="ARBA00022958"/>
    </source>
</evidence>
<dbReference type="PANTHER" id="PTHR32468:SF23">
    <property type="entry name" value="CATION_H(+) ANTIPORTER 14"/>
    <property type="match status" value="1"/>
</dbReference>
<proteinExistence type="inferred from homology"/>
<organism evidence="13 14">
    <name type="scientific">Chenopodium quinoa</name>
    <name type="common">Quinoa</name>
    <dbReference type="NCBI Taxonomy" id="63459"/>
    <lineage>
        <taxon>Eukaryota</taxon>
        <taxon>Viridiplantae</taxon>
        <taxon>Streptophyta</taxon>
        <taxon>Embryophyta</taxon>
        <taxon>Tracheophyta</taxon>
        <taxon>Spermatophyta</taxon>
        <taxon>Magnoliopsida</taxon>
        <taxon>eudicotyledons</taxon>
        <taxon>Gunneridae</taxon>
        <taxon>Pentapetalae</taxon>
        <taxon>Caryophyllales</taxon>
        <taxon>Chenopodiaceae</taxon>
        <taxon>Chenopodioideae</taxon>
        <taxon>Atripliceae</taxon>
        <taxon>Chenopodium</taxon>
    </lineage>
</organism>
<keyword evidence="2" id="KW-0813">Transport</keyword>
<feature type="transmembrane region" description="Helical" evidence="10">
    <location>
        <begin position="217"/>
        <end position="238"/>
    </location>
</feature>
<keyword evidence="8 10" id="KW-0472">Membrane</keyword>
<keyword evidence="4 10" id="KW-0812">Transmembrane</keyword>
<dbReference type="Gramene" id="AUR62008394-RA">
    <property type="protein sequence ID" value="AUR62008394-RA:cds"/>
    <property type="gene ID" value="AUR62008394"/>
</dbReference>
<sequence>MLNFSDGIEGIIKVILLNAQTFFMVTCNHVNEVGISNSQLGRLACAASLVLDIFGMFLTFLMYSLINPVLAGEFWHPVMVSGTYIFMFAVCRPLIIYIVSYTPEGERVKDSHFMVILLIVLLLAFLSLQVHHPLMVFLFGFFLPEEPLASILSEKLDTITSCVFFPIFCAMHGFEADFNSLSSNSLIVETIMILGVCGKFLGTLVPTMFFGVHLRTAISLSIIMSSAGLLDIVMLGQFQEQGILSAEHYTTLSLHILFCTGTFLPLVRYIYEPSTQYRTIIRQGILTSAETGTLRVLSCIYKEENLPGIIRLLQAFHSTQQKPLPVIALQLIPLTAGRVSLPILAPLHEIQSSSAYRSNLSRCNRTVNALVNLERKTNGTIRPHHYISVSSYTAMYNDICSTAHSHNVSLLILPFHAQWTNDMGFQHASQPIRDVNKMVLEKAPCSIGMLIDRGDQNQTHLSDVYHIAIFFIGGVDDQEALAYATIFVNHPNIRLSVIRLNSLKPSYNTFNDYNAIQDFQCQCKDNNRVSFVEVTVNDGGETTDIVVSMKDEIDLAVVGRYHEPGCTPLFGLLDRWCETLDKPNGKANVHCAYCNGAA</sequence>
<dbReference type="GO" id="GO:0016020">
    <property type="term" value="C:membrane"/>
    <property type="evidence" value="ECO:0007669"/>
    <property type="project" value="UniProtKB-SubCell"/>
</dbReference>
<dbReference type="Pfam" id="PF00999">
    <property type="entry name" value="Na_H_Exchanger"/>
    <property type="match status" value="1"/>
</dbReference>
<keyword evidence="6 10" id="KW-1133">Transmembrane helix</keyword>
<comment type="subcellular location">
    <subcellularLocation>
        <location evidence="1">Membrane</location>
        <topology evidence="1">Multi-pass membrane protein</topology>
    </subcellularLocation>
</comment>
<evidence type="ECO:0000256" key="8">
    <source>
        <dbReference type="ARBA" id="ARBA00023136"/>
    </source>
</evidence>
<evidence type="ECO:0000256" key="7">
    <source>
        <dbReference type="ARBA" id="ARBA00023065"/>
    </source>
</evidence>
<keyword evidence="5" id="KW-0630">Potassium</keyword>